<evidence type="ECO:0000256" key="1">
    <source>
        <dbReference type="ARBA" id="ARBA00004141"/>
    </source>
</evidence>
<evidence type="ECO:0000256" key="7">
    <source>
        <dbReference type="ARBA" id="ARBA00023180"/>
    </source>
</evidence>
<feature type="coiled-coil region" evidence="9">
    <location>
        <begin position="694"/>
        <end position="735"/>
    </location>
</feature>
<dbReference type="GO" id="GO:0038039">
    <property type="term" value="C:G protein-coupled receptor heterodimeric complex"/>
    <property type="evidence" value="ECO:0007669"/>
    <property type="project" value="TreeGrafter"/>
</dbReference>
<proteinExistence type="predicted"/>
<organism evidence="13 14">
    <name type="scientific">Trichinella nelsoni</name>
    <dbReference type="NCBI Taxonomy" id="6336"/>
    <lineage>
        <taxon>Eukaryota</taxon>
        <taxon>Metazoa</taxon>
        <taxon>Ecdysozoa</taxon>
        <taxon>Nematoda</taxon>
        <taxon>Enoplea</taxon>
        <taxon>Dorylaimia</taxon>
        <taxon>Trichinellida</taxon>
        <taxon>Trichinellidae</taxon>
        <taxon>Trichinella</taxon>
    </lineage>
</organism>
<feature type="transmembrane region" description="Helical" evidence="10">
    <location>
        <begin position="633"/>
        <end position="651"/>
    </location>
</feature>
<dbReference type="OrthoDB" id="5915071at2759"/>
<keyword evidence="9" id="KW-0175">Coiled coil</keyword>
<protein>
    <submittedName>
        <fullName evidence="13">Gamma-aminobutyric acid type B receptor subunit 1</fullName>
    </submittedName>
</protein>
<dbReference type="InterPro" id="IPR002455">
    <property type="entry name" value="GPCR3_GABA-B"/>
</dbReference>
<keyword evidence="7" id="KW-0325">Glycoprotein</keyword>
<keyword evidence="4" id="KW-0297">G-protein coupled receptor</keyword>
<comment type="caution">
    <text evidence="13">The sequence shown here is derived from an EMBL/GenBank/DDBJ whole genome shotgun (WGS) entry which is preliminary data.</text>
</comment>
<keyword evidence="14" id="KW-1185">Reference proteome</keyword>
<dbReference type="AlphaFoldDB" id="A0A0V0SL59"/>
<dbReference type="Pfam" id="PF00003">
    <property type="entry name" value="7tm_3"/>
    <property type="match status" value="1"/>
</dbReference>
<dbReference type="PRINTS" id="PR01177">
    <property type="entry name" value="GABAB1RECPTR"/>
</dbReference>
<keyword evidence="3 10" id="KW-1133">Transmembrane helix</keyword>
<evidence type="ECO:0000256" key="9">
    <source>
        <dbReference type="SAM" id="Coils"/>
    </source>
</evidence>
<evidence type="ECO:0000259" key="12">
    <source>
        <dbReference type="PROSITE" id="PS50259"/>
    </source>
</evidence>
<keyword evidence="11" id="KW-0732">Signal</keyword>
<comment type="subcellular location">
    <subcellularLocation>
        <location evidence="1">Membrane</location>
        <topology evidence="1">Multi-pass membrane protein</topology>
    </subcellularLocation>
</comment>
<evidence type="ECO:0000256" key="5">
    <source>
        <dbReference type="ARBA" id="ARBA00023136"/>
    </source>
</evidence>
<dbReference type="Gene3D" id="3.40.50.2300">
    <property type="match status" value="1"/>
</dbReference>
<feature type="transmembrane region" description="Helical" evidence="10">
    <location>
        <begin position="420"/>
        <end position="445"/>
    </location>
</feature>
<dbReference type="PANTHER" id="PTHR10519:SF77">
    <property type="entry name" value="GAMMA-AMINOBUTYRIC ACID TYPE B RECEPTOR SUBUNIT 1"/>
    <property type="match status" value="1"/>
</dbReference>
<dbReference type="STRING" id="6336.A0A0V0SL59"/>
<sequence length="823" mass="93731">MPNIRPLVQCHPLLLACCYVCISGLIALKIVGDTDNTNDTRPPFHIGAVFPMSAGTGGWPGGEGCLPAASMALQDVNRVLKKFRLVMYWDDSECHPGLGARRLYELLYNNPTKLMLLSGCSLVSTVIAEAAPVWNLIVLAYGASSPALSDRTRFPTLFRTHPSATIHNPTRVQLFKKFNWQKIAILQSVEEVFRSTAADLEESCEMNNIKVLSVQSFFGDPAAAVRSLKRQDARIFVGLFYEKEARKVFCEVYKQKLYGRKYVWFLIGWYPDDWYIPLSGEMLNCTADQMKLATQYHFTTEALMHSQDNRPGVSGMNSKQFVHRLSEMLEKAPNITGGFPESPLAYDAIWHGDVMFSEKGERIALTQIEQLQDGKYEIMGFYDYRSENLTWLNKEKFVANKIPPDETIIQDKWLSVDFDLYLAFGLLGLLGVTLAILLLIFNICFSHRKVIKESHPQVNNVMLVGFIIMFVSMLLFGLPVEEISISEKYFPLFCYGQVVTIMYGFTLSYGAMFSKILMVHRLGNITMKNWVQTWKFYAIIGFLIGLDTAIVIIWISVDSLRKSVETFDSIEYVEENIRLRIFMEHCTSHNYELWIGLIYSYKGILLFFGLFLAYESRKIKTKLLNDSRLISMAIYNVAILCFITAPVEIIISSKPDASFAFFAVTVVLSTFLSMGLIFIPKIQYICQVPAYAEEQEVKTSQDTYKERLNALKNENIALRSEIIEAEKKLAEIKQNLNVNLLGDVHFNQQQGSGYEWRFSRGSHIREWLAETGTMLLRIGGGRYLFDRIAQMEALEGGNVSRFFKARNSSSMFLPQEIESDTML</sequence>
<dbReference type="PROSITE" id="PS51257">
    <property type="entry name" value="PROKAR_LIPOPROTEIN"/>
    <property type="match status" value="1"/>
</dbReference>
<keyword evidence="2 10" id="KW-0812">Transmembrane</keyword>
<dbReference type="PROSITE" id="PS50259">
    <property type="entry name" value="G_PROTEIN_RECEP_F3_4"/>
    <property type="match status" value="1"/>
</dbReference>
<dbReference type="Pfam" id="PF01094">
    <property type="entry name" value="ANF_receptor"/>
    <property type="match status" value="1"/>
</dbReference>
<dbReference type="FunFam" id="3.40.50.2300:FF:000056">
    <property type="entry name" value="Gamma-aminobutyric acid type B receptor subunit 1"/>
    <property type="match status" value="1"/>
</dbReference>
<dbReference type="PRINTS" id="PR01176">
    <property type="entry name" value="GABABRECEPTR"/>
</dbReference>
<feature type="transmembrane region" description="Helical" evidence="10">
    <location>
        <begin position="657"/>
        <end position="679"/>
    </location>
</feature>
<evidence type="ECO:0000256" key="4">
    <source>
        <dbReference type="ARBA" id="ARBA00023040"/>
    </source>
</evidence>
<feature type="domain" description="G-protein coupled receptors family 3 profile" evidence="12">
    <location>
        <begin position="494"/>
        <end position="701"/>
    </location>
</feature>
<dbReference type="InterPro" id="IPR017978">
    <property type="entry name" value="GPCR_3_C"/>
</dbReference>
<accession>A0A0V0SL59</accession>
<gene>
    <name evidence="13" type="primary">GABBR1</name>
    <name evidence="13" type="ORF">T07_10694</name>
</gene>
<evidence type="ECO:0000256" key="8">
    <source>
        <dbReference type="ARBA" id="ARBA00023224"/>
    </source>
</evidence>
<feature type="chain" id="PRO_5006868942" evidence="11">
    <location>
        <begin position="28"/>
        <end position="823"/>
    </location>
</feature>
<evidence type="ECO:0000313" key="13">
    <source>
        <dbReference type="EMBL" id="KRX27414.1"/>
    </source>
</evidence>
<feature type="signal peptide" evidence="11">
    <location>
        <begin position="1"/>
        <end position="27"/>
    </location>
</feature>
<dbReference type="EMBL" id="JYDL01000003">
    <property type="protein sequence ID" value="KRX27414.1"/>
    <property type="molecule type" value="Genomic_DNA"/>
</dbReference>
<keyword evidence="6 13" id="KW-0675">Receptor</keyword>
<keyword evidence="8" id="KW-0807">Transducer</keyword>
<keyword evidence="5 10" id="KW-0472">Membrane</keyword>
<dbReference type="PANTHER" id="PTHR10519">
    <property type="entry name" value="GABA-B RECEPTOR"/>
    <property type="match status" value="1"/>
</dbReference>
<feature type="transmembrane region" description="Helical" evidence="10">
    <location>
        <begin position="534"/>
        <end position="557"/>
    </location>
</feature>
<evidence type="ECO:0000256" key="6">
    <source>
        <dbReference type="ARBA" id="ARBA00023170"/>
    </source>
</evidence>
<feature type="transmembrane region" description="Helical" evidence="10">
    <location>
        <begin position="457"/>
        <end position="478"/>
    </location>
</feature>
<name>A0A0V0SL59_9BILA</name>
<evidence type="ECO:0000256" key="2">
    <source>
        <dbReference type="ARBA" id="ARBA00022692"/>
    </source>
</evidence>
<feature type="transmembrane region" description="Helical" evidence="10">
    <location>
        <begin position="593"/>
        <end position="613"/>
    </location>
</feature>
<feature type="transmembrane region" description="Helical" evidence="10">
    <location>
        <begin position="490"/>
        <end position="513"/>
    </location>
</feature>
<dbReference type="InterPro" id="IPR001828">
    <property type="entry name" value="ANF_lig-bd_rcpt"/>
</dbReference>
<dbReference type="SUPFAM" id="SSF53822">
    <property type="entry name" value="Periplasmic binding protein-like I"/>
    <property type="match status" value="1"/>
</dbReference>
<dbReference type="GO" id="GO:0004965">
    <property type="term" value="F:G protein-coupled GABA receptor activity"/>
    <property type="evidence" value="ECO:0007669"/>
    <property type="project" value="InterPro"/>
</dbReference>
<dbReference type="Proteomes" id="UP000054630">
    <property type="component" value="Unassembled WGS sequence"/>
</dbReference>
<reference evidence="13 14" key="1">
    <citation type="submission" date="2015-01" db="EMBL/GenBank/DDBJ databases">
        <title>Evolution of Trichinella species and genotypes.</title>
        <authorList>
            <person name="Korhonen P.K."/>
            <person name="Edoardo P."/>
            <person name="Giuseppe L.R."/>
            <person name="Gasser R.B."/>
        </authorList>
    </citation>
    <scope>NUCLEOTIDE SEQUENCE [LARGE SCALE GENOMIC DNA]</scope>
    <source>
        <strain evidence="13">ISS37</strain>
    </source>
</reference>
<dbReference type="GO" id="GO:0007214">
    <property type="term" value="P:gamma-aminobutyric acid signaling pathway"/>
    <property type="evidence" value="ECO:0007669"/>
    <property type="project" value="TreeGrafter"/>
</dbReference>
<dbReference type="InterPro" id="IPR028082">
    <property type="entry name" value="Peripla_BP_I"/>
</dbReference>
<evidence type="ECO:0000256" key="11">
    <source>
        <dbReference type="SAM" id="SignalP"/>
    </source>
</evidence>
<evidence type="ECO:0000256" key="3">
    <source>
        <dbReference type="ARBA" id="ARBA00022989"/>
    </source>
</evidence>
<dbReference type="CDD" id="cd06366">
    <property type="entry name" value="PBP1_GABAb_receptor"/>
    <property type="match status" value="1"/>
</dbReference>
<evidence type="ECO:0000313" key="14">
    <source>
        <dbReference type="Proteomes" id="UP000054630"/>
    </source>
</evidence>
<evidence type="ECO:0000256" key="10">
    <source>
        <dbReference type="SAM" id="Phobius"/>
    </source>
</evidence>